<dbReference type="EMBL" id="CP069114">
    <property type="protein sequence ID" value="QSS63349.1"/>
    <property type="molecule type" value="Genomic_DNA"/>
</dbReference>
<sequence>MLERFQNYVKTWLAPLSQDEPDNVKIFVPNLHRTIAYNRNHKIHSPYLLLANKNVQKFSNAFTKTNIWSPLLSHGANSASGVNWILSRGRQSVGTLPLHRPSPKS</sequence>
<gene>
    <name evidence="1" type="ORF">I7I51_00407</name>
</gene>
<accession>A0A8A1MBN8</accession>
<dbReference type="VEuPathDB" id="FungiDB:I7I51_00407"/>
<dbReference type="Proteomes" id="UP000663671">
    <property type="component" value="Chromosome 1"/>
</dbReference>
<reference evidence="1" key="1">
    <citation type="submission" date="2021-01" db="EMBL/GenBank/DDBJ databases">
        <title>Chromosome-level genome assembly of a human fungal pathogen reveals clustering of transcriptionally co-regulated genes.</title>
        <authorList>
            <person name="Voorhies M."/>
            <person name="Cohen S."/>
            <person name="Shea T.P."/>
            <person name="Petrus S."/>
            <person name="Munoz J.F."/>
            <person name="Poplawski S."/>
            <person name="Goldman W.E."/>
            <person name="Michael T."/>
            <person name="Cuomo C.A."/>
            <person name="Sil A."/>
            <person name="Beyhan S."/>
        </authorList>
    </citation>
    <scope>NUCLEOTIDE SEQUENCE</scope>
    <source>
        <strain evidence="1">WU24</strain>
    </source>
</reference>
<evidence type="ECO:0000313" key="1">
    <source>
        <dbReference type="EMBL" id="QSS63349.1"/>
    </source>
</evidence>
<proteinExistence type="predicted"/>
<evidence type="ECO:0000313" key="2">
    <source>
        <dbReference type="Proteomes" id="UP000663671"/>
    </source>
</evidence>
<protein>
    <submittedName>
        <fullName evidence="1">Oxidoreductase</fullName>
    </submittedName>
</protein>
<name>A0A8A1MBN8_AJECA</name>
<dbReference type="AlphaFoldDB" id="A0A8A1MBN8"/>
<organism evidence="1 2">
    <name type="scientific">Ajellomyces capsulatus</name>
    <name type="common">Darling's disease fungus</name>
    <name type="synonym">Histoplasma capsulatum</name>
    <dbReference type="NCBI Taxonomy" id="5037"/>
    <lineage>
        <taxon>Eukaryota</taxon>
        <taxon>Fungi</taxon>
        <taxon>Dikarya</taxon>
        <taxon>Ascomycota</taxon>
        <taxon>Pezizomycotina</taxon>
        <taxon>Eurotiomycetes</taxon>
        <taxon>Eurotiomycetidae</taxon>
        <taxon>Onygenales</taxon>
        <taxon>Ajellomycetaceae</taxon>
        <taxon>Histoplasma</taxon>
    </lineage>
</organism>